<comment type="pathway">
    <text evidence="1 10">Nucleoside biosynthesis; alpha-ribazole biosynthesis; alpha-ribazole from 5,6-dimethylbenzimidazole: step 1/2.</text>
</comment>
<dbReference type="FunFam" id="3.40.50.10210:FF:000001">
    <property type="entry name" value="Nicotinate-nucleotide--dimethylbenzimidazole phosphoribosyltransferase"/>
    <property type="match status" value="1"/>
</dbReference>
<dbReference type="Gene3D" id="3.40.50.10210">
    <property type="match status" value="1"/>
</dbReference>
<dbReference type="SUPFAM" id="SSF52733">
    <property type="entry name" value="Nicotinate mononucleotide:5,6-dimethylbenzimidazole phosphoribosyltransferase (CobT)"/>
    <property type="match status" value="1"/>
</dbReference>
<evidence type="ECO:0000313" key="11">
    <source>
        <dbReference type="EMBL" id="NKE71914.1"/>
    </source>
</evidence>
<protein>
    <recommendedName>
        <fullName evidence="4 10">Nicotinate-nucleotide--dimethylbenzimidazole phosphoribosyltransferase</fullName>
        <shortName evidence="10">NN:DBI PRT</shortName>
        <ecNumber evidence="3 10">2.4.2.21</ecNumber>
    </recommendedName>
    <alternativeName>
        <fullName evidence="8 10">N(1)-alpha-phosphoribosyltransferase</fullName>
    </alternativeName>
</protein>
<dbReference type="GO" id="GO:0009236">
    <property type="term" value="P:cobalamin biosynthetic process"/>
    <property type="evidence" value="ECO:0007669"/>
    <property type="project" value="UniProtKB-UniRule"/>
</dbReference>
<evidence type="ECO:0000256" key="8">
    <source>
        <dbReference type="ARBA" id="ARBA00030686"/>
    </source>
</evidence>
<dbReference type="InterPro" id="IPR023195">
    <property type="entry name" value="Nict_dMeBzImd_PRibTrfase_N"/>
</dbReference>
<keyword evidence="6 10" id="KW-0328">Glycosyltransferase</keyword>
<evidence type="ECO:0000313" key="12">
    <source>
        <dbReference type="Proteomes" id="UP000534783"/>
    </source>
</evidence>
<dbReference type="Proteomes" id="UP000534783">
    <property type="component" value="Unassembled WGS sequence"/>
</dbReference>
<dbReference type="EMBL" id="VTOW01000002">
    <property type="protein sequence ID" value="NKE71914.1"/>
    <property type="molecule type" value="Genomic_DNA"/>
</dbReference>
<dbReference type="GO" id="GO:0008939">
    <property type="term" value="F:nicotinate-nucleotide-dimethylbenzimidazole phosphoribosyltransferase activity"/>
    <property type="evidence" value="ECO:0007669"/>
    <property type="project" value="UniProtKB-UniRule"/>
</dbReference>
<comment type="catalytic activity">
    <reaction evidence="9 10">
        <text>5,6-dimethylbenzimidazole + nicotinate beta-D-ribonucleotide = alpha-ribazole 5'-phosphate + nicotinate + H(+)</text>
        <dbReference type="Rhea" id="RHEA:11196"/>
        <dbReference type="ChEBI" id="CHEBI:15378"/>
        <dbReference type="ChEBI" id="CHEBI:15890"/>
        <dbReference type="ChEBI" id="CHEBI:32544"/>
        <dbReference type="ChEBI" id="CHEBI:57502"/>
        <dbReference type="ChEBI" id="CHEBI:57918"/>
        <dbReference type="EC" id="2.4.2.21"/>
    </reaction>
</comment>
<dbReference type="Gene3D" id="1.10.1610.10">
    <property type="match status" value="1"/>
</dbReference>
<dbReference type="InterPro" id="IPR017846">
    <property type="entry name" value="Nict_dMeBzImd_PRibTrfase_bact"/>
</dbReference>
<keyword evidence="5 10" id="KW-0169">Cobalamin biosynthesis</keyword>
<dbReference type="UniPathway" id="UPA00061">
    <property type="reaction ID" value="UER00516"/>
</dbReference>
<evidence type="ECO:0000256" key="10">
    <source>
        <dbReference type="HAMAP-Rule" id="MF_00230"/>
    </source>
</evidence>
<sequence>MKRLQLVIGRIKPLEESGRILAQKRLNSLTKPPGSLGRLEELATWYIQVTGKIPSPPLKKVICVFAGDHGVVEEKVSVYPQAVTAQMVYNFLHGGAAICVLARQAGADVRVIDMGVDHPFGKLPGLIDRKIDRGTRNMRLGRAMSRRQALSAIAVGCELAEEEARRGTNLLGTGEMGIGNTTPSSAVTALLTGSPVEAVTGRGTGIDEPTLRLKRTVIQDALRVNRPNPDDPIDVLAKVGGYEIAGIVGLLLGAAAHRIPVVVDGFISTAAALVAVALAPEVKEYLVAAHRSAESGHRIALDKLGLDPLLDLNMRLGEGSGAALGMGLVESAVRILTEMATFDEAGVSSPERER</sequence>
<evidence type="ECO:0000256" key="5">
    <source>
        <dbReference type="ARBA" id="ARBA00022573"/>
    </source>
</evidence>
<dbReference type="RefSeq" id="WP_168060977.1">
    <property type="nucleotide sequence ID" value="NZ_VTOW01000002.1"/>
</dbReference>
<keyword evidence="12" id="KW-1185">Reference proteome</keyword>
<evidence type="ECO:0000256" key="9">
    <source>
        <dbReference type="ARBA" id="ARBA00047340"/>
    </source>
</evidence>
<evidence type="ECO:0000256" key="1">
    <source>
        <dbReference type="ARBA" id="ARBA00005049"/>
    </source>
</evidence>
<dbReference type="Pfam" id="PF02277">
    <property type="entry name" value="DBI_PRT"/>
    <property type="match status" value="1"/>
</dbReference>
<proteinExistence type="inferred from homology"/>
<organism evidence="11 12">
    <name type="scientific">Candidatus Manganitrophus noduliformans</name>
    <dbReference type="NCBI Taxonomy" id="2606439"/>
    <lineage>
        <taxon>Bacteria</taxon>
        <taxon>Pseudomonadati</taxon>
        <taxon>Nitrospirota</taxon>
        <taxon>Nitrospiria</taxon>
        <taxon>Candidatus Troglogloeales</taxon>
        <taxon>Candidatus Manganitrophaceae</taxon>
        <taxon>Candidatus Manganitrophus</taxon>
    </lineage>
</organism>
<evidence type="ECO:0000256" key="7">
    <source>
        <dbReference type="ARBA" id="ARBA00022679"/>
    </source>
</evidence>
<dbReference type="InterPro" id="IPR003200">
    <property type="entry name" value="Nict_dMeBzImd_PRibTrfase"/>
</dbReference>
<keyword evidence="7 10" id="KW-0808">Transferase</keyword>
<dbReference type="EC" id="2.4.2.21" evidence="3 10"/>
<evidence type="ECO:0000256" key="4">
    <source>
        <dbReference type="ARBA" id="ARBA00015486"/>
    </source>
</evidence>
<comment type="function">
    <text evidence="10">Catalyzes the synthesis of alpha-ribazole-5'-phosphate from nicotinate mononucleotide (NAMN) and 5,6-dimethylbenzimidazole (DMB).</text>
</comment>
<evidence type="ECO:0000256" key="6">
    <source>
        <dbReference type="ARBA" id="ARBA00022676"/>
    </source>
</evidence>
<dbReference type="PANTHER" id="PTHR43463:SF1">
    <property type="entry name" value="NICOTINATE-NUCLEOTIDE--DIMETHYLBENZIMIDAZOLE PHOSPHORIBOSYLTRANSFERASE"/>
    <property type="match status" value="1"/>
</dbReference>
<dbReference type="AlphaFoldDB" id="A0A7X6DRN1"/>
<dbReference type="PANTHER" id="PTHR43463">
    <property type="entry name" value="NICOTINATE-NUCLEOTIDE--DIMETHYLBENZIMIDAZOLE PHOSPHORIBOSYLTRANSFERASE"/>
    <property type="match status" value="1"/>
</dbReference>
<comment type="caution">
    <text evidence="11">The sequence shown here is derived from an EMBL/GenBank/DDBJ whole genome shotgun (WGS) entry which is preliminary data.</text>
</comment>
<dbReference type="CDD" id="cd02439">
    <property type="entry name" value="DMB-PRT_CobT"/>
    <property type="match status" value="1"/>
</dbReference>
<dbReference type="InterPro" id="IPR036087">
    <property type="entry name" value="Nict_dMeBzImd_PRibTrfase_sf"/>
</dbReference>
<dbReference type="NCBIfam" id="TIGR03160">
    <property type="entry name" value="cobT_DBIPRT"/>
    <property type="match status" value="1"/>
</dbReference>
<evidence type="ECO:0000256" key="3">
    <source>
        <dbReference type="ARBA" id="ARBA00011991"/>
    </source>
</evidence>
<dbReference type="HAMAP" id="MF_00230">
    <property type="entry name" value="CobT"/>
    <property type="match status" value="1"/>
</dbReference>
<reference evidence="11 12" key="1">
    <citation type="journal article" date="2020" name="Nature">
        <title>Bacterial chemolithoautotrophy via manganese oxidation.</title>
        <authorList>
            <person name="Yu H."/>
            <person name="Leadbetter J.R."/>
        </authorList>
    </citation>
    <scope>NUCLEOTIDE SEQUENCE [LARGE SCALE GENOMIC DNA]</scope>
    <source>
        <strain evidence="11 12">Mn-1</strain>
    </source>
</reference>
<gene>
    <name evidence="10 11" type="primary">cobT</name>
    <name evidence="11" type="ORF">MNODULE_14290</name>
</gene>
<dbReference type="NCBIfam" id="NF000996">
    <property type="entry name" value="PRK00105.1"/>
    <property type="match status" value="1"/>
</dbReference>
<accession>A0A7X6DRN1</accession>
<name>A0A7X6DRN1_9BACT</name>
<feature type="active site" description="Proton acceptor" evidence="10">
    <location>
        <position position="318"/>
    </location>
</feature>
<evidence type="ECO:0000256" key="2">
    <source>
        <dbReference type="ARBA" id="ARBA00007110"/>
    </source>
</evidence>
<comment type="similarity">
    <text evidence="2 10">Belongs to the CobT family.</text>
</comment>